<dbReference type="Gene3D" id="4.10.280.10">
    <property type="entry name" value="Helix-loop-helix DNA-binding domain"/>
    <property type="match status" value="1"/>
</dbReference>
<proteinExistence type="predicted"/>
<dbReference type="InterPro" id="IPR036638">
    <property type="entry name" value="HLH_DNA-bd_sf"/>
</dbReference>
<evidence type="ECO:0000256" key="5">
    <source>
        <dbReference type="ARBA" id="ARBA00023242"/>
    </source>
</evidence>
<feature type="domain" description="BHLH" evidence="6">
    <location>
        <begin position="22"/>
        <end position="79"/>
    </location>
</feature>
<evidence type="ECO:0000256" key="1">
    <source>
        <dbReference type="ARBA" id="ARBA00004123"/>
    </source>
</evidence>
<evidence type="ECO:0000256" key="4">
    <source>
        <dbReference type="ARBA" id="ARBA00023163"/>
    </source>
</evidence>
<reference evidence="7" key="2">
    <citation type="submission" date="2014-03" db="EMBL/GenBank/DDBJ databases">
        <title>The whipworm genome and dual-species transcriptomics of an intimate host-pathogen interaction.</title>
        <authorList>
            <person name="Foth B.J."/>
            <person name="Tsai I.J."/>
            <person name="Reid A.J."/>
            <person name="Bancroft A.J."/>
            <person name="Nichol S."/>
            <person name="Tracey A."/>
            <person name="Holroyd N."/>
            <person name="Cotton J.A."/>
            <person name="Stanley E.J."/>
            <person name="Zarowiecki M."/>
            <person name="Liu J.Z."/>
            <person name="Huckvale T."/>
            <person name="Cooper P.J."/>
            <person name="Grencis R.K."/>
            <person name="Berriman M."/>
        </authorList>
    </citation>
    <scope>NUCLEOTIDE SEQUENCE [LARGE SCALE GENOMIC DNA]</scope>
</reference>
<protein>
    <submittedName>
        <fullName evidence="7">HLH domain containing protein</fullName>
    </submittedName>
</protein>
<evidence type="ECO:0000313" key="7">
    <source>
        <dbReference type="EMBL" id="CDW53982.1"/>
    </source>
</evidence>
<dbReference type="STRING" id="36087.A0A077Z0L4"/>
<evidence type="ECO:0000313" key="8">
    <source>
        <dbReference type="Proteomes" id="UP000030665"/>
    </source>
</evidence>
<dbReference type="OrthoDB" id="6085656at2759"/>
<evidence type="ECO:0000256" key="2">
    <source>
        <dbReference type="ARBA" id="ARBA00023015"/>
    </source>
</evidence>
<evidence type="ECO:0000256" key="3">
    <source>
        <dbReference type="ARBA" id="ARBA00023125"/>
    </source>
</evidence>
<keyword evidence="3" id="KW-0238">DNA-binding</keyword>
<dbReference type="CDD" id="cd11410">
    <property type="entry name" value="bHLH_O_HES"/>
    <property type="match status" value="1"/>
</dbReference>
<keyword evidence="5" id="KW-0539">Nucleus</keyword>
<dbReference type="Pfam" id="PF00010">
    <property type="entry name" value="HLH"/>
    <property type="match status" value="1"/>
</dbReference>
<accession>A0A077Z0L4</accession>
<dbReference type="SMART" id="SM00353">
    <property type="entry name" value="HLH"/>
    <property type="match status" value="1"/>
</dbReference>
<gene>
    <name evidence="7" type="ORF">TTRE_0000225101</name>
</gene>
<dbReference type="PANTHER" id="PTHR10985">
    <property type="entry name" value="BASIC HELIX-LOOP-HELIX TRANSCRIPTION FACTOR, HES-RELATED"/>
    <property type="match status" value="1"/>
</dbReference>
<dbReference type="SUPFAM" id="SSF47459">
    <property type="entry name" value="HLH, helix-loop-helix DNA-binding domain"/>
    <property type="match status" value="1"/>
</dbReference>
<name>A0A077Z0L4_TRITR</name>
<keyword evidence="8" id="KW-1185">Reference proteome</keyword>
<dbReference type="GO" id="GO:0005634">
    <property type="term" value="C:nucleus"/>
    <property type="evidence" value="ECO:0007669"/>
    <property type="project" value="UniProtKB-SubCell"/>
</dbReference>
<organism evidence="7 8">
    <name type="scientific">Trichuris trichiura</name>
    <name type="common">Whipworm</name>
    <name type="synonym">Trichocephalus trichiurus</name>
    <dbReference type="NCBI Taxonomy" id="36087"/>
    <lineage>
        <taxon>Eukaryota</taxon>
        <taxon>Metazoa</taxon>
        <taxon>Ecdysozoa</taxon>
        <taxon>Nematoda</taxon>
        <taxon>Enoplea</taxon>
        <taxon>Dorylaimia</taxon>
        <taxon>Trichinellida</taxon>
        <taxon>Trichuridae</taxon>
        <taxon>Trichuris</taxon>
    </lineage>
</organism>
<reference evidence="7" key="1">
    <citation type="submission" date="2014-01" db="EMBL/GenBank/DDBJ databases">
        <authorList>
            <person name="Aslett M."/>
        </authorList>
    </citation>
    <scope>NUCLEOTIDE SEQUENCE</scope>
</reference>
<dbReference type="GO" id="GO:0046983">
    <property type="term" value="F:protein dimerization activity"/>
    <property type="evidence" value="ECO:0007669"/>
    <property type="project" value="InterPro"/>
</dbReference>
<dbReference type="InterPro" id="IPR011598">
    <property type="entry name" value="bHLH_dom"/>
</dbReference>
<dbReference type="InterPro" id="IPR050370">
    <property type="entry name" value="HES_HEY"/>
</dbReference>
<dbReference type="PROSITE" id="PS50888">
    <property type="entry name" value="BHLH"/>
    <property type="match status" value="1"/>
</dbReference>
<sequence length="115" mass="13395">MTRVESDEQPTGRPTRRTGLLVKAANKPLMEKRRRARINKSLDELKAMLMGSMKRSVPSHSKWEKADILEMSVQYVRTLRGQVSSRKCNAFKRVFIFFDPSYFQETKMPLDMPSL</sequence>
<dbReference type="AlphaFoldDB" id="A0A077Z0L4"/>
<dbReference type="GO" id="GO:0003677">
    <property type="term" value="F:DNA binding"/>
    <property type="evidence" value="ECO:0007669"/>
    <property type="project" value="UniProtKB-KW"/>
</dbReference>
<keyword evidence="4" id="KW-0804">Transcription</keyword>
<dbReference type="EMBL" id="HG805876">
    <property type="protein sequence ID" value="CDW53982.1"/>
    <property type="molecule type" value="Genomic_DNA"/>
</dbReference>
<dbReference type="Proteomes" id="UP000030665">
    <property type="component" value="Unassembled WGS sequence"/>
</dbReference>
<keyword evidence="2" id="KW-0805">Transcription regulation</keyword>
<evidence type="ECO:0000259" key="6">
    <source>
        <dbReference type="PROSITE" id="PS50888"/>
    </source>
</evidence>
<comment type="subcellular location">
    <subcellularLocation>
        <location evidence="1">Nucleus</location>
    </subcellularLocation>
</comment>
<dbReference type="FunFam" id="4.10.280.10:FF:000009">
    <property type="entry name" value="Transcription factor HES-1"/>
    <property type="match status" value="1"/>
</dbReference>